<keyword evidence="2 6" id="KW-0547">Nucleotide-binding</keyword>
<comment type="similarity">
    <text evidence="6">Belongs to the biotin--protein ligase family.</text>
</comment>
<keyword evidence="4 6" id="KW-0092">Biotin</keyword>
<keyword evidence="1 6" id="KW-0436">Ligase</keyword>
<keyword evidence="6" id="KW-0238">DNA-binding</keyword>
<dbReference type="GO" id="GO:0005737">
    <property type="term" value="C:cytoplasm"/>
    <property type="evidence" value="ECO:0007669"/>
    <property type="project" value="TreeGrafter"/>
</dbReference>
<evidence type="ECO:0000256" key="5">
    <source>
        <dbReference type="ARBA" id="ARBA00047846"/>
    </source>
</evidence>
<feature type="binding site" evidence="6">
    <location>
        <begin position="112"/>
        <end position="114"/>
    </location>
    <ligand>
        <name>biotin</name>
        <dbReference type="ChEBI" id="CHEBI:57586"/>
    </ligand>
</feature>
<dbReference type="SUPFAM" id="SSF55681">
    <property type="entry name" value="Class II aaRS and biotin synthetases"/>
    <property type="match status" value="1"/>
</dbReference>
<dbReference type="AlphaFoldDB" id="A0A5K7ZKI2"/>
<dbReference type="RefSeq" id="WP_155321613.1">
    <property type="nucleotide sequence ID" value="NZ_AP021876.1"/>
</dbReference>
<dbReference type="GO" id="GO:0006355">
    <property type="term" value="P:regulation of DNA-templated transcription"/>
    <property type="evidence" value="ECO:0007669"/>
    <property type="project" value="UniProtKB-UniRule"/>
</dbReference>
<dbReference type="GO" id="GO:0003677">
    <property type="term" value="F:DNA binding"/>
    <property type="evidence" value="ECO:0007669"/>
    <property type="project" value="UniProtKB-UniRule"/>
</dbReference>
<dbReference type="Gene3D" id="2.30.30.100">
    <property type="match status" value="1"/>
</dbReference>
<keyword evidence="6" id="KW-0678">Repressor</keyword>
<keyword evidence="6" id="KW-0805">Transcription regulation</keyword>
<evidence type="ECO:0000313" key="9">
    <source>
        <dbReference type="Proteomes" id="UP000425960"/>
    </source>
</evidence>
<dbReference type="InterPro" id="IPR003142">
    <property type="entry name" value="BPL_C"/>
</dbReference>
<dbReference type="InterPro" id="IPR030855">
    <property type="entry name" value="Bifunct_BirA"/>
</dbReference>
<dbReference type="PANTHER" id="PTHR12835:SF5">
    <property type="entry name" value="BIOTIN--PROTEIN LIGASE"/>
    <property type="match status" value="1"/>
</dbReference>
<sequence length="309" mass="34138">MTPKEKITTILKESGDVVSGEALSARLGISRVSIWKHIQGLVRQGTPIETTSNGYRLPPDPDSLMPWAFGARQALIHYFPETTSTMDEAVNLARQGCPDFTVAVAERQTHGRGRMQRTWRSADGGLFFTVVIRPAAMPLMQAGLVNLAAAIDMAAVLREIHKVDARLKWPNDILVDQQKICGILSQMDAEGDHVDHMAIGIGLNVNNAPETEEPVAISLKSLLGRPIPRREILLAFLERFETRIAAFDAEKVIGQWRENNATLGQRVCVFTFKEKVEGTAVDLDAQGGLILQQDDGTRQTVIYGDCFHR</sequence>
<dbReference type="InterPro" id="IPR008988">
    <property type="entry name" value="Transcriptional_repressor_C"/>
</dbReference>
<evidence type="ECO:0000256" key="4">
    <source>
        <dbReference type="ARBA" id="ARBA00023267"/>
    </source>
</evidence>
<keyword evidence="6" id="KW-0804">Transcription</keyword>
<dbReference type="CDD" id="cd16442">
    <property type="entry name" value="BPL"/>
    <property type="match status" value="1"/>
</dbReference>
<evidence type="ECO:0000256" key="2">
    <source>
        <dbReference type="ARBA" id="ARBA00022741"/>
    </source>
</evidence>
<keyword evidence="3 6" id="KW-0067">ATP-binding</keyword>
<evidence type="ECO:0000313" key="8">
    <source>
        <dbReference type="EMBL" id="BBO80755.1"/>
    </source>
</evidence>
<dbReference type="Pfam" id="PF08279">
    <property type="entry name" value="HTH_11"/>
    <property type="match status" value="1"/>
</dbReference>
<feature type="domain" description="BPL/LPL catalytic" evidence="7">
    <location>
        <begin position="58"/>
        <end position="248"/>
    </location>
</feature>
<dbReference type="SUPFAM" id="SSF50037">
    <property type="entry name" value="C-terminal domain of transcriptional repressors"/>
    <property type="match status" value="1"/>
</dbReference>
<dbReference type="InterPro" id="IPR045864">
    <property type="entry name" value="aa-tRNA-synth_II/BPL/LPL"/>
</dbReference>
<evidence type="ECO:0000259" key="7">
    <source>
        <dbReference type="PROSITE" id="PS51733"/>
    </source>
</evidence>
<dbReference type="PANTHER" id="PTHR12835">
    <property type="entry name" value="BIOTIN PROTEIN LIGASE"/>
    <property type="match status" value="1"/>
</dbReference>
<proteinExistence type="inferred from homology"/>
<dbReference type="EMBL" id="AP021876">
    <property type="protein sequence ID" value="BBO80755.1"/>
    <property type="molecule type" value="Genomic_DNA"/>
</dbReference>
<dbReference type="InterPro" id="IPR036390">
    <property type="entry name" value="WH_DNA-bd_sf"/>
</dbReference>
<feature type="DNA-binding region" description="H-T-H motif" evidence="6">
    <location>
        <begin position="20"/>
        <end position="39"/>
    </location>
</feature>
<accession>A0A5K7ZKI2</accession>
<dbReference type="Proteomes" id="UP000425960">
    <property type="component" value="Chromosome"/>
</dbReference>
<dbReference type="KEGG" id="dov:DSCO28_13210"/>
<organism evidence="8 9">
    <name type="scientific">Desulfosarcina ovata subsp. sediminis</name>
    <dbReference type="NCBI Taxonomy" id="885957"/>
    <lineage>
        <taxon>Bacteria</taxon>
        <taxon>Pseudomonadati</taxon>
        <taxon>Thermodesulfobacteriota</taxon>
        <taxon>Desulfobacteria</taxon>
        <taxon>Desulfobacterales</taxon>
        <taxon>Desulfosarcinaceae</taxon>
        <taxon>Desulfosarcina</taxon>
    </lineage>
</organism>
<dbReference type="InterPro" id="IPR036388">
    <property type="entry name" value="WH-like_DNA-bd_sf"/>
</dbReference>
<dbReference type="Pfam" id="PF03099">
    <property type="entry name" value="BPL_LplA_LipB"/>
    <property type="match status" value="1"/>
</dbReference>
<comment type="caution">
    <text evidence="6">Lacks conserved residue(s) required for the propagation of feature annotation.</text>
</comment>
<dbReference type="NCBIfam" id="TIGR00121">
    <property type="entry name" value="birA_ligase"/>
    <property type="match status" value="1"/>
</dbReference>
<comment type="function">
    <text evidence="6">Acts both as a biotin--[acetyl-CoA-carboxylase] ligase and a repressor.</text>
</comment>
<gene>
    <name evidence="6" type="primary">birA</name>
    <name evidence="8" type="ORF">DSCO28_13210</name>
</gene>
<dbReference type="HAMAP" id="MF_00978">
    <property type="entry name" value="Bifunct_BirA"/>
    <property type="match status" value="1"/>
</dbReference>
<feature type="binding site" evidence="6">
    <location>
        <position position="108"/>
    </location>
    <ligand>
        <name>biotin</name>
        <dbReference type="ChEBI" id="CHEBI:57586"/>
    </ligand>
</feature>
<feature type="binding site" evidence="6">
    <location>
        <position position="179"/>
    </location>
    <ligand>
        <name>biotin</name>
        <dbReference type="ChEBI" id="CHEBI:57586"/>
    </ligand>
</feature>
<dbReference type="InterPro" id="IPR004143">
    <property type="entry name" value="BPL_LPL_catalytic"/>
</dbReference>
<dbReference type="SUPFAM" id="SSF46785">
    <property type="entry name" value="Winged helix' DNA-binding domain"/>
    <property type="match status" value="1"/>
</dbReference>
<dbReference type="PROSITE" id="PS51733">
    <property type="entry name" value="BPL_LPL_CATALYTIC"/>
    <property type="match status" value="1"/>
</dbReference>
<dbReference type="InterPro" id="IPR004408">
    <property type="entry name" value="Biotin_CoA_COase_ligase"/>
</dbReference>
<dbReference type="Pfam" id="PF02237">
    <property type="entry name" value="BPL_C"/>
    <property type="match status" value="1"/>
</dbReference>
<dbReference type="InterPro" id="IPR013196">
    <property type="entry name" value="HTH_11"/>
</dbReference>
<name>A0A5K7ZKI2_9BACT</name>
<dbReference type="EC" id="6.3.4.15" evidence="6"/>
<comment type="catalytic activity">
    <reaction evidence="5 6">
        <text>biotin + L-lysyl-[protein] + ATP = N(6)-biotinyl-L-lysyl-[protein] + AMP + diphosphate + H(+)</text>
        <dbReference type="Rhea" id="RHEA:11756"/>
        <dbReference type="Rhea" id="RHEA-COMP:9752"/>
        <dbReference type="Rhea" id="RHEA-COMP:10505"/>
        <dbReference type="ChEBI" id="CHEBI:15378"/>
        <dbReference type="ChEBI" id="CHEBI:29969"/>
        <dbReference type="ChEBI" id="CHEBI:30616"/>
        <dbReference type="ChEBI" id="CHEBI:33019"/>
        <dbReference type="ChEBI" id="CHEBI:57586"/>
        <dbReference type="ChEBI" id="CHEBI:83144"/>
        <dbReference type="ChEBI" id="CHEBI:456215"/>
        <dbReference type="EC" id="6.3.4.15"/>
    </reaction>
</comment>
<evidence type="ECO:0000256" key="6">
    <source>
        <dbReference type="HAMAP-Rule" id="MF_00978"/>
    </source>
</evidence>
<evidence type="ECO:0000256" key="1">
    <source>
        <dbReference type="ARBA" id="ARBA00022598"/>
    </source>
</evidence>
<protein>
    <recommendedName>
        <fullName evidence="6">Bifunctional ligase/repressor BirA</fullName>
    </recommendedName>
    <alternativeName>
        <fullName evidence="6">Biotin--[acetyl-CoA-carboxylase] ligase</fullName>
        <ecNumber evidence="6">6.3.4.15</ecNumber>
    </alternativeName>
    <alternativeName>
        <fullName evidence="6">Biotin--protein ligase</fullName>
    </alternativeName>
    <alternativeName>
        <fullName evidence="6">Biotin-[acetyl-CoA carboxylase] synthetase</fullName>
    </alternativeName>
</protein>
<reference evidence="8 9" key="1">
    <citation type="submission" date="2019-11" db="EMBL/GenBank/DDBJ databases">
        <title>Comparative genomics of hydrocarbon-degrading Desulfosarcina strains.</title>
        <authorList>
            <person name="Watanabe M."/>
            <person name="Kojima H."/>
            <person name="Fukui M."/>
        </authorList>
    </citation>
    <scope>NUCLEOTIDE SEQUENCE [LARGE SCALE GENOMIC DNA]</scope>
    <source>
        <strain evidence="8 9">28bB2T</strain>
    </source>
</reference>
<dbReference type="GO" id="GO:0005524">
    <property type="term" value="F:ATP binding"/>
    <property type="evidence" value="ECO:0007669"/>
    <property type="project" value="UniProtKB-UniRule"/>
</dbReference>
<dbReference type="GO" id="GO:0004077">
    <property type="term" value="F:biotin--[biotin carboxyl-carrier protein] ligase activity"/>
    <property type="evidence" value="ECO:0007669"/>
    <property type="project" value="UniProtKB-UniRule"/>
</dbReference>
<dbReference type="Gene3D" id="3.30.930.10">
    <property type="entry name" value="Bira Bifunctional Protein, Domain 2"/>
    <property type="match status" value="1"/>
</dbReference>
<dbReference type="Gene3D" id="1.10.10.10">
    <property type="entry name" value="Winged helix-like DNA-binding domain superfamily/Winged helix DNA-binding domain"/>
    <property type="match status" value="1"/>
</dbReference>
<evidence type="ECO:0000256" key="3">
    <source>
        <dbReference type="ARBA" id="ARBA00022840"/>
    </source>
</evidence>